<gene>
    <name evidence="2" type="ORF">GCM10025868_32180</name>
</gene>
<protein>
    <recommendedName>
        <fullName evidence="4">Glycosyl transferase family 1 domain-containing protein</fullName>
    </recommendedName>
</protein>
<evidence type="ECO:0000313" key="3">
    <source>
        <dbReference type="Proteomes" id="UP001157017"/>
    </source>
</evidence>
<dbReference type="Proteomes" id="UP001157017">
    <property type="component" value="Unassembled WGS sequence"/>
</dbReference>
<dbReference type="PANTHER" id="PTHR46401">
    <property type="entry name" value="GLYCOSYLTRANSFERASE WBBK-RELATED"/>
    <property type="match status" value="1"/>
</dbReference>
<keyword evidence="3" id="KW-1185">Reference proteome</keyword>
<dbReference type="Gene3D" id="3.40.50.2000">
    <property type="entry name" value="Glycogen Phosphorylase B"/>
    <property type="match status" value="2"/>
</dbReference>
<organism evidence="2 3">
    <name type="scientific">Angustibacter aerolatus</name>
    <dbReference type="NCBI Taxonomy" id="1162965"/>
    <lineage>
        <taxon>Bacteria</taxon>
        <taxon>Bacillati</taxon>
        <taxon>Actinomycetota</taxon>
        <taxon>Actinomycetes</taxon>
        <taxon>Kineosporiales</taxon>
        <taxon>Kineosporiaceae</taxon>
    </lineage>
</organism>
<proteinExistence type="predicted"/>
<keyword evidence="1" id="KW-0808">Transferase</keyword>
<evidence type="ECO:0000256" key="1">
    <source>
        <dbReference type="ARBA" id="ARBA00022679"/>
    </source>
</evidence>
<dbReference type="PANTHER" id="PTHR46401:SF2">
    <property type="entry name" value="GLYCOSYLTRANSFERASE WBBK-RELATED"/>
    <property type="match status" value="1"/>
</dbReference>
<dbReference type="EMBL" id="BSUZ01000001">
    <property type="protein sequence ID" value="GMA87968.1"/>
    <property type="molecule type" value="Genomic_DNA"/>
</dbReference>
<comment type="caution">
    <text evidence="2">The sequence shown here is derived from an EMBL/GenBank/DDBJ whole genome shotgun (WGS) entry which is preliminary data.</text>
</comment>
<dbReference type="SUPFAM" id="SSF53756">
    <property type="entry name" value="UDP-Glycosyltransferase/glycogen phosphorylase"/>
    <property type="match status" value="1"/>
</dbReference>
<evidence type="ECO:0008006" key="4">
    <source>
        <dbReference type="Google" id="ProtNLM"/>
    </source>
</evidence>
<name>A0ABQ6JIB4_9ACTN</name>
<dbReference type="CDD" id="cd03801">
    <property type="entry name" value="GT4_PimA-like"/>
    <property type="match status" value="1"/>
</dbReference>
<accession>A0ABQ6JIB4</accession>
<sequence>MVAALTVRPGREAWGQRYVKSPLGHRLRTRNALHRFGPSAPGRPVLAVHALFEAPGTASAVYVDCTHRQAAEGWPAWNPLRGNALRSWYAAETRTYQRAAHVFAFSRWAERSLVKDYGVDPEQVSVVGLGANFGAQPRPPRRPGPPTVLLVGHDLVRKGGEVLLRAFADVRREVPDARLRLVGRHPRPGRLPAGVESLGPVDRAGVASLMQRADVFALPSLFDPMPHALLEAMAHGLPVVTTRTCGIPEFVEDGVTGRLVDPGDAAGLAATLVRCLTQPGRDAALGLTGQARVEEAHQWDHVVHRMAPALDRLLGTAR</sequence>
<evidence type="ECO:0000313" key="2">
    <source>
        <dbReference type="EMBL" id="GMA87968.1"/>
    </source>
</evidence>
<dbReference type="Pfam" id="PF13692">
    <property type="entry name" value="Glyco_trans_1_4"/>
    <property type="match status" value="1"/>
</dbReference>
<reference evidence="3" key="1">
    <citation type="journal article" date="2019" name="Int. J. Syst. Evol. Microbiol.">
        <title>The Global Catalogue of Microorganisms (GCM) 10K type strain sequencing project: providing services to taxonomists for standard genome sequencing and annotation.</title>
        <authorList>
            <consortium name="The Broad Institute Genomics Platform"/>
            <consortium name="The Broad Institute Genome Sequencing Center for Infectious Disease"/>
            <person name="Wu L."/>
            <person name="Ma J."/>
        </authorList>
    </citation>
    <scope>NUCLEOTIDE SEQUENCE [LARGE SCALE GENOMIC DNA]</scope>
    <source>
        <strain evidence="3">NBRC 108730</strain>
    </source>
</reference>